<feature type="domain" description="SpaA-like prealbumin fold" evidence="4">
    <location>
        <begin position="2"/>
        <end position="80"/>
    </location>
</feature>
<organism evidence="5">
    <name type="scientific">uncultured bacterium Contigcl_24</name>
    <dbReference type="NCBI Taxonomy" id="1393668"/>
    <lineage>
        <taxon>Bacteria</taxon>
        <taxon>environmental samples</taxon>
    </lineage>
</organism>
<dbReference type="Gene3D" id="2.60.40.740">
    <property type="match status" value="1"/>
</dbReference>
<dbReference type="Gene3D" id="2.60.40.10">
    <property type="entry name" value="Immunoglobulins"/>
    <property type="match status" value="2"/>
</dbReference>
<dbReference type="CDD" id="cd00222">
    <property type="entry name" value="CollagenBindB"/>
    <property type="match status" value="4"/>
</dbReference>
<dbReference type="Pfam" id="PF17802">
    <property type="entry name" value="SpaA"/>
    <property type="match status" value="2"/>
</dbReference>
<sequence length="886" mass="97034">MDENGAALEGAEFTLEKKLADGTTKAIALDEATSNTSTFTFKGLDDGDYILTETKIPMGMKAIDPIEFTVTADHGVEWTDAEKREDVLTTLNGDVTTGELTMEADEATGSLTGDIENEEAKKPEFEKKIKDTNDTTGETSKWQDSADYDIGDAVPYRLTAKLADNVSDYQKYHITFHDTMEKGLTFNGITGVTVNGTEVTDYELKSEDHSFDLTLTWTGEEGKRIADASLNEAEVDVLFTATLNSDATVGSHGNVNEGSLEYSCNPNVDSEGKPKPNEDTEETEKDFVICFTYKVELNKVDPYGNALTGAEFTLEKKLADGTTKAIALDEDESGETNFVFKGLDDGEYILTETVVPEGYAGIDPITFKVTADHEVEWTDADARDDVLTRITGDVTTGELEFTADEGAGCLTADVENGMTYVAAAVRKLWDDDRNRDNARPLTVTVSLMQKAADGTVTAARDGHGTEIIRTLSLSNGWMAQVTGLPVMDADQEKIEYYWVEAEPGNGYTASYRTETVKNAEGVTVGIVTTITNTRIPEKTSVSVRKIWEDEGNAYQTRPAGIRVQLYADGAATGEEVILNAANGWSYTWTGLDKCENENENSLPGNPKTIKYTVEELEIPEGYQAKITGSATTGFVITNVLERGSLVIEKEFEFEPVIPEEPDNTPIDIPVIKTWNDNGNKDGNRPKSVTVRLWADGVETASAELTEADGWKFTFTGLAPYNGEEKIIYTVTEDPVEWYTAEINGFNIRNNYKPEVTSVSVRKVWNDNNNAAKLRPTSIYARLSNGTVVLLNEENNWTATVDNLPVKINGEPVVYTWTEQTVVGYNLTGVVQEGSTTVFTNTVVNVPQTPTGNKTPATPGGDWATFEEYETALGIELIINHVGDCFD</sequence>
<evidence type="ECO:0000259" key="3">
    <source>
        <dbReference type="Pfam" id="PF16569"/>
    </source>
</evidence>
<feature type="region of interest" description="Disordered" evidence="1">
    <location>
        <begin position="250"/>
        <end position="281"/>
    </location>
</feature>
<dbReference type="InterPro" id="IPR013783">
    <property type="entry name" value="Ig-like_fold"/>
</dbReference>
<dbReference type="Pfam" id="PF05738">
    <property type="entry name" value="Cna_B"/>
    <property type="match status" value="4"/>
</dbReference>
<feature type="domain" description="CNA-B" evidence="2">
    <location>
        <begin position="758"/>
        <end position="841"/>
    </location>
</feature>
<dbReference type="InterPro" id="IPR026466">
    <property type="entry name" value="Fim_isopep_form_D2_dom"/>
</dbReference>
<dbReference type="AlphaFoldDB" id="W0FRH8"/>
<accession>W0FRH8</accession>
<dbReference type="Pfam" id="PF16569">
    <property type="entry name" value="GramPos_pilinBB"/>
    <property type="match status" value="1"/>
</dbReference>
<dbReference type="EMBL" id="KC246844">
    <property type="protein sequence ID" value="AHF25645.1"/>
    <property type="molecule type" value="Genomic_DNA"/>
</dbReference>
<dbReference type="SUPFAM" id="SSF49478">
    <property type="entry name" value="Cna protein B-type domain"/>
    <property type="match status" value="4"/>
</dbReference>
<feature type="domain" description="CNA-B" evidence="2">
    <location>
        <begin position="424"/>
        <end position="521"/>
    </location>
</feature>
<dbReference type="Gene3D" id="2.60.40.1140">
    <property type="entry name" value="Collagen-binding surface protein Cna, B-type domain"/>
    <property type="match status" value="4"/>
</dbReference>
<dbReference type="NCBIfam" id="TIGR04226">
    <property type="entry name" value="RrgB_K2N_iso_D2"/>
    <property type="match status" value="1"/>
</dbReference>
<evidence type="ECO:0000259" key="2">
    <source>
        <dbReference type="Pfam" id="PF05738"/>
    </source>
</evidence>
<name>W0FRH8_9BACT</name>
<feature type="domain" description="Gram-positive pilin backbone subunit 2 Cna-B-like" evidence="3">
    <location>
        <begin position="150"/>
        <end position="266"/>
    </location>
</feature>
<feature type="compositionally biased region" description="Polar residues" evidence="1">
    <location>
        <begin position="250"/>
        <end position="268"/>
    </location>
</feature>
<protein>
    <submittedName>
        <fullName evidence="5">Collagen adhesin</fullName>
    </submittedName>
</protein>
<evidence type="ECO:0000256" key="1">
    <source>
        <dbReference type="SAM" id="MobiDB-lite"/>
    </source>
</evidence>
<proteinExistence type="predicted"/>
<dbReference type="InterPro" id="IPR032334">
    <property type="entry name" value="GramPos_pilinBB"/>
</dbReference>
<feature type="domain" description="CNA-B" evidence="2">
    <location>
        <begin position="668"/>
        <end position="749"/>
    </location>
</feature>
<dbReference type="InterPro" id="IPR008454">
    <property type="entry name" value="Collagen-bd_Cna-like_B-typ_dom"/>
</dbReference>
<evidence type="ECO:0000259" key="4">
    <source>
        <dbReference type="Pfam" id="PF17802"/>
    </source>
</evidence>
<dbReference type="InterPro" id="IPR041033">
    <property type="entry name" value="SpaA_PFL_dom_1"/>
</dbReference>
<reference evidence="5" key="1">
    <citation type="journal article" date="2013" name="PLoS ONE">
        <title>Metagenomic insights into the carbohydrate-active enzymes carried by the microorganisms adhering to solid digesta in the rumen of cows.</title>
        <authorList>
            <person name="Wang L."/>
            <person name="Hatem A."/>
            <person name="Catalyurek U.V."/>
            <person name="Morrison M."/>
            <person name="Yu Z."/>
        </authorList>
    </citation>
    <scope>NUCLEOTIDE SEQUENCE</scope>
</reference>
<feature type="domain" description="SpaA-like prealbumin fold" evidence="4">
    <location>
        <begin position="294"/>
        <end position="379"/>
    </location>
</feature>
<keyword evidence="5" id="KW-0176">Collagen</keyword>
<feature type="domain" description="CNA-B" evidence="2">
    <location>
        <begin position="541"/>
        <end position="638"/>
    </location>
</feature>
<evidence type="ECO:0000313" key="5">
    <source>
        <dbReference type="EMBL" id="AHF25645.1"/>
    </source>
</evidence>